<comment type="caution">
    <text evidence="3">The sequence shown here is derived from an EMBL/GenBank/DDBJ whole genome shotgun (WGS) entry which is preliminary data.</text>
</comment>
<gene>
    <name evidence="3" type="ORF">QFZ34_003024</name>
</gene>
<dbReference type="RefSeq" id="WP_115051504.1">
    <property type="nucleotide sequence ID" value="NZ_JAUSZT010000003.1"/>
</dbReference>
<dbReference type="Pfam" id="PF09722">
    <property type="entry name" value="Xre_MbcA_ParS_C"/>
    <property type="match status" value="1"/>
</dbReference>
<organism evidence="3 4">
    <name type="scientific">Phyllobacterium ifriqiyense</name>
    <dbReference type="NCBI Taxonomy" id="314238"/>
    <lineage>
        <taxon>Bacteria</taxon>
        <taxon>Pseudomonadati</taxon>
        <taxon>Pseudomonadota</taxon>
        <taxon>Alphaproteobacteria</taxon>
        <taxon>Hyphomicrobiales</taxon>
        <taxon>Phyllobacteriaceae</taxon>
        <taxon>Phyllobacterium</taxon>
    </lineage>
</organism>
<dbReference type="Proteomes" id="UP001237780">
    <property type="component" value="Unassembled WGS sequence"/>
</dbReference>
<proteinExistence type="predicted"/>
<dbReference type="Pfam" id="PF20432">
    <property type="entry name" value="Xre-like-HTH"/>
    <property type="match status" value="1"/>
</dbReference>
<keyword evidence="4" id="KW-1185">Reference proteome</keyword>
<evidence type="ECO:0000259" key="2">
    <source>
        <dbReference type="Pfam" id="PF20432"/>
    </source>
</evidence>
<dbReference type="InterPro" id="IPR046847">
    <property type="entry name" value="Xre-like_HTH"/>
</dbReference>
<dbReference type="InterPro" id="IPR024467">
    <property type="entry name" value="Xre/MbcA/ParS-like_toxin-bd"/>
</dbReference>
<name>A0ABU0SAQ1_9HYPH</name>
<evidence type="ECO:0000313" key="3">
    <source>
        <dbReference type="EMBL" id="MDQ0997842.1"/>
    </source>
</evidence>
<dbReference type="EMBL" id="JAUSZT010000003">
    <property type="protein sequence ID" value="MDQ0997842.1"/>
    <property type="molecule type" value="Genomic_DNA"/>
</dbReference>
<evidence type="ECO:0000313" key="4">
    <source>
        <dbReference type="Proteomes" id="UP001237780"/>
    </source>
</evidence>
<sequence>MRTNAQHKTETPSKTTVVSKALLRSAELLGLTAKELSNIVGLSEPSLSRLKRSLDGSPLTGKSYELALLFIRLYRSLDAIVGGDDAVARQWIRTDNTMLGGKPLNRIKTIDGLTHVLAYLDARRAPI</sequence>
<evidence type="ECO:0000259" key="1">
    <source>
        <dbReference type="Pfam" id="PF09722"/>
    </source>
</evidence>
<feature type="domain" description="Antitoxin Xre-like helix-turn-helix" evidence="2">
    <location>
        <begin position="15"/>
        <end position="72"/>
    </location>
</feature>
<reference evidence="3 4" key="1">
    <citation type="submission" date="2023-07" db="EMBL/GenBank/DDBJ databases">
        <title>Comparative genomics of wheat-associated soil bacteria to identify genetic determinants of phenazine resistance.</title>
        <authorList>
            <person name="Mouncey N."/>
        </authorList>
    </citation>
    <scope>NUCLEOTIDE SEQUENCE [LARGE SCALE GENOMIC DNA]</scope>
    <source>
        <strain evidence="3 4">W4I11</strain>
    </source>
</reference>
<accession>A0ABU0SAQ1</accession>
<protein>
    <submittedName>
        <fullName evidence="3">Transcriptional regulator with XRE-family HTH domain</fullName>
    </submittedName>
</protein>
<feature type="domain" description="Antitoxin Xre/MbcA/ParS-like toxin-binding" evidence="1">
    <location>
        <begin position="76"/>
        <end position="124"/>
    </location>
</feature>